<feature type="compositionally biased region" description="Basic and acidic residues" evidence="1">
    <location>
        <begin position="105"/>
        <end position="118"/>
    </location>
</feature>
<protein>
    <submittedName>
        <fullName evidence="2">(northern house mosquito) hypothetical protein</fullName>
    </submittedName>
</protein>
<evidence type="ECO:0000313" key="2">
    <source>
        <dbReference type="EMBL" id="CAG6495020.1"/>
    </source>
</evidence>
<reference evidence="2" key="1">
    <citation type="submission" date="2021-05" db="EMBL/GenBank/DDBJ databases">
        <authorList>
            <person name="Alioto T."/>
            <person name="Alioto T."/>
            <person name="Gomez Garrido J."/>
        </authorList>
    </citation>
    <scope>NUCLEOTIDE SEQUENCE</scope>
</reference>
<dbReference type="EMBL" id="HBUE01127101">
    <property type="protein sequence ID" value="CAG6495020.1"/>
    <property type="molecule type" value="Transcribed_RNA"/>
</dbReference>
<accession>A0A8D8CJ19</accession>
<sequence>MLQTPAAAHVHQDEALGKGLQPDLDGRAQTAVREKVRQPRAHQVPGPVRGRHRITQLPGQIRRHGRRSVHGQHEDDLRAAHLELHRKHHHGKVRLEGGPHLPCHPAEKVHRTGEHPEGGNDPGEGSQAAHLQAARGELPTNPSVPQTRRRKRRCAQIVLPLLRQPDANRVNAPGNLLQIPVQLHHPLHPR</sequence>
<dbReference type="EMBL" id="HBUE01278961">
    <property type="protein sequence ID" value="CAG6568016.1"/>
    <property type="molecule type" value="Transcribed_RNA"/>
</dbReference>
<proteinExistence type="predicted"/>
<evidence type="ECO:0000256" key="1">
    <source>
        <dbReference type="SAM" id="MobiDB-lite"/>
    </source>
</evidence>
<name>A0A8D8CJ19_CULPI</name>
<organism evidence="2">
    <name type="scientific">Culex pipiens</name>
    <name type="common">House mosquito</name>
    <dbReference type="NCBI Taxonomy" id="7175"/>
    <lineage>
        <taxon>Eukaryota</taxon>
        <taxon>Metazoa</taxon>
        <taxon>Ecdysozoa</taxon>
        <taxon>Arthropoda</taxon>
        <taxon>Hexapoda</taxon>
        <taxon>Insecta</taxon>
        <taxon>Pterygota</taxon>
        <taxon>Neoptera</taxon>
        <taxon>Endopterygota</taxon>
        <taxon>Diptera</taxon>
        <taxon>Nematocera</taxon>
        <taxon>Culicoidea</taxon>
        <taxon>Culicidae</taxon>
        <taxon>Culicinae</taxon>
        <taxon>Culicini</taxon>
        <taxon>Culex</taxon>
        <taxon>Culex</taxon>
    </lineage>
</organism>
<dbReference type="EMBL" id="HBUE01173491">
    <property type="protein sequence ID" value="CAG6516517.1"/>
    <property type="molecule type" value="Transcribed_RNA"/>
</dbReference>
<feature type="region of interest" description="Disordered" evidence="1">
    <location>
        <begin position="89"/>
        <end position="131"/>
    </location>
</feature>
<dbReference type="AlphaFoldDB" id="A0A8D8CJ19"/>
<feature type="region of interest" description="Disordered" evidence="1">
    <location>
        <begin position="1"/>
        <end position="51"/>
    </location>
</feature>